<gene>
    <name evidence="3" type="ORF">UFOPK2766_02029</name>
</gene>
<dbReference type="InterPro" id="IPR013099">
    <property type="entry name" value="K_chnl_dom"/>
</dbReference>
<evidence type="ECO:0000259" key="2">
    <source>
        <dbReference type="Pfam" id="PF07885"/>
    </source>
</evidence>
<feature type="transmembrane region" description="Helical" evidence="1">
    <location>
        <begin position="111"/>
        <end position="131"/>
    </location>
</feature>
<proteinExistence type="predicted"/>
<keyword evidence="1" id="KW-0812">Transmembrane</keyword>
<dbReference type="Gene3D" id="1.10.287.70">
    <property type="match status" value="1"/>
</dbReference>
<feature type="transmembrane region" description="Helical" evidence="1">
    <location>
        <begin position="57"/>
        <end position="73"/>
    </location>
</feature>
<keyword evidence="1" id="KW-0472">Membrane</keyword>
<dbReference type="Pfam" id="PF07885">
    <property type="entry name" value="Ion_trans_2"/>
    <property type="match status" value="1"/>
</dbReference>
<keyword evidence="1" id="KW-1133">Transmembrane helix</keyword>
<organism evidence="3">
    <name type="scientific">freshwater metagenome</name>
    <dbReference type="NCBI Taxonomy" id="449393"/>
    <lineage>
        <taxon>unclassified sequences</taxon>
        <taxon>metagenomes</taxon>
        <taxon>ecological metagenomes</taxon>
    </lineage>
</organism>
<sequence length="256" mass="28079">MLWANEIQSMIEAMADLSQLGVSRFRDVRVHDRFGTLLTLLVAAFMLNGFIEQRWARVVLAGIEIALLVVVYFSTRIDGTTRNRLIFPFILLLGVSIGSLLLYEGAGTDTVLGAASVASVLIYAVILYLVVRRVMSEKGVNLETILGALCIYFLLGLMFSTVFHALDVFSSTPIFGDPIARPDYSYFSFVTLTTLGYGDISPVSDLARRVAVIEAMCGQVFLATVIARMVSLYGAKDLAEQIEHAEQGEQTSTEEA</sequence>
<name>A0A6J6UGN3_9ZZZZ</name>
<evidence type="ECO:0000256" key="1">
    <source>
        <dbReference type="SAM" id="Phobius"/>
    </source>
</evidence>
<feature type="domain" description="Potassium channel" evidence="2">
    <location>
        <begin position="153"/>
        <end position="231"/>
    </location>
</feature>
<dbReference type="EMBL" id="CAEZYU010000126">
    <property type="protein sequence ID" value="CAB4757833.1"/>
    <property type="molecule type" value="Genomic_DNA"/>
</dbReference>
<protein>
    <submittedName>
        <fullName evidence="3">Unannotated protein</fullName>
    </submittedName>
</protein>
<feature type="transmembrane region" description="Helical" evidence="1">
    <location>
        <begin position="85"/>
        <end position="105"/>
    </location>
</feature>
<accession>A0A6J6UGN3</accession>
<reference evidence="3" key="1">
    <citation type="submission" date="2020-05" db="EMBL/GenBank/DDBJ databases">
        <authorList>
            <person name="Chiriac C."/>
            <person name="Salcher M."/>
            <person name="Ghai R."/>
            <person name="Kavagutti S V."/>
        </authorList>
    </citation>
    <scope>NUCLEOTIDE SEQUENCE</scope>
</reference>
<feature type="transmembrane region" description="Helical" evidence="1">
    <location>
        <begin position="34"/>
        <end position="51"/>
    </location>
</feature>
<evidence type="ECO:0000313" key="3">
    <source>
        <dbReference type="EMBL" id="CAB4757833.1"/>
    </source>
</evidence>
<dbReference type="AlphaFoldDB" id="A0A6J6UGN3"/>
<feature type="transmembrane region" description="Helical" evidence="1">
    <location>
        <begin position="143"/>
        <end position="166"/>
    </location>
</feature>
<dbReference type="SUPFAM" id="SSF81324">
    <property type="entry name" value="Voltage-gated potassium channels"/>
    <property type="match status" value="1"/>
</dbReference>